<dbReference type="AlphaFoldDB" id="A0A4Y2BK38"/>
<gene>
    <name evidence="3" type="ORF">AVEN_91470_1</name>
</gene>
<keyword evidence="2" id="KW-0812">Transmembrane</keyword>
<feature type="region of interest" description="Disordered" evidence="1">
    <location>
        <begin position="258"/>
        <end position="281"/>
    </location>
</feature>
<feature type="transmembrane region" description="Helical" evidence="2">
    <location>
        <begin position="64"/>
        <end position="84"/>
    </location>
</feature>
<evidence type="ECO:0000256" key="2">
    <source>
        <dbReference type="SAM" id="Phobius"/>
    </source>
</evidence>
<keyword evidence="2" id="KW-1133">Transmembrane helix</keyword>
<dbReference type="OrthoDB" id="10561885at2759"/>
<sequence length="281" mass="31878">MATAAFKAFLRYPHGSAEIVDGINYEAAEFVMCPKCWLKYIYIYLNFIFTIIAVWFAIESRDIGGSVAVVVFVFVFNSISEIIVPRLLPGTKMCQDIPFPPQSGEAIKLIPFVRLVFKYTPEESNTRFLNADNREEESECEIKDNLLRRKMSKDGLFNQNGSKNNLLLLNGSEEVLCSRQVFEKEHKSQDGLLNRSLSKGEAESEAGLFRQPLFESGILRRHMSKGESETGLLRLSTFVRRLLCRTISEGEAEVGQPSFEGRLLHRQMSEGEQKSISKTKT</sequence>
<keyword evidence="2" id="KW-0472">Membrane</keyword>
<evidence type="ECO:0000313" key="3">
    <source>
        <dbReference type="EMBL" id="GBL92117.1"/>
    </source>
</evidence>
<feature type="transmembrane region" description="Helical" evidence="2">
    <location>
        <begin position="40"/>
        <end position="58"/>
    </location>
</feature>
<dbReference type="EMBL" id="BGPR01000084">
    <property type="protein sequence ID" value="GBL92117.1"/>
    <property type="molecule type" value="Genomic_DNA"/>
</dbReference>
<proteinExistence type="predicted"/>
<accession>A0A4Y2BK38</accession>
<name>A0A4Y2BK38_ARAVE</name>
<protein>
    <submittedName>
        <fullName evidence="3">Uncharacterized protein</fullName>
    </submittedName>
</protein>
<keyword evidence="4" id="KW-1185">Reference proteome</keyword>
<reference evidence="3 4" key="1">
    <citation type="journal article" date="2019" name="Sci. Rep.">
        <title>Orb-weaving spider Araneus ventricosus genome elucidates the spidroin gene catalogue.</title>
        <authorList>
            <person name="Kono N."/>
            <person name="Nakamura H."/>
            <person name="Ohtoshi R."/>
            <person name="Moran D.A.P."/>
            <person name="Shinohara A."/>
            <person name="Yoshida Y."/>
            <person name="Fujiwara M."/>
            <person name="Mori M."/>
            <person name="Tomita M."/>
            <person name="Arakawa K."/>
        </authorList>
    </citation>
    <scope>NUCLEOTIDE SEQUENCE [LARGE SCALE GENOMIC DNA]</scope>
</reference>
<dbReference type="Proteomes" id="UP000499080">
    <property type="component" value="Unassembled WGS sequence"/>
</dbReference>
<evidence type="ECO:0000256" key="1">
    <source>
        <dbReference type="SAM" id="MobiDB-lite"/>
    </source>
</evidence>
<comment type="caution">
    <text evidence="3">The sequence shown here is derived from an EMBL/GenBank/DDBJ whole genome shotgun (WGS) entry which is preliminary data.</text>
</comment>
<evidence type="ECO:0000313" key="4">
    <source>
        <dbReference type="Proteomes" id="UP000499080"/>
    </source>
</evidence>
<organism evidence="3 4">
    <name type="scientific">Araneus ventricosus</name>
    <name type="common">Orbweaver spider</name>
    <name type="synonym">Epeira ventricosa</name>
    <dbReference type="NCBI Taxonomy" id="182803"/>
    <lineage>
        <taxon>Eukaryota</taxon>
        <taxon>Metazoa</taxon>
        <taxon>Ecdysozoa</taxon>
        <taxon>Arthropoda</taxon>
        <taxon>Chelicerata</taxon>
        <taxon>Arachnida</taxon>
        <taxon>Araneae</taxon>
        <taxon>Araneomorphae</taxon>
        <taxon>Entelegynae</taxon>
        <taxon>Araneoidea</taxon>
        <taxon>Araneidae</taxon>
        <taxon>Araneus</taxon>
    </lineage>
</organism>